<accession>A0A091CPN1</accession>
<gene>
    <name evidence="1" type="ORF">H920_19454</name>
</gene>
<sequence length="76" mass="8731">MCGYASLRTREKLPPLHLSGDVEKAVVEKKRKFRTCWQDPDVAARDTPRLKLLKSDFHSLCKSRSHAVRSFVFKGT</sequence>
<protein>
    <submittedName>
        <fullName evidence="1">Uncharacterized protein</fullName>
    </submittedName>
</protein>
<organism evidence="1 2">
    <name type="scientific">Fukomys damarensis</name>
    <name type="common">Damaraland mole rat</name>
    <name type="synonym">Cryptomys damarensis</name>
    <dbReference type="NCBI Taxonomy" id="885580"/>
    <lineage>
        <taxon>Eukaryota</taxon>
        <taxon>Metazoa</taxon>
        <taxon>Chordata</taxon>
        <taxon>Craniata</taxon>
        <taxon>Vertebrata</taxon>
        <taxon>Euteleostomi</taxon>
        <taxon>Mammalia</taxon>
        <taxon>Eutheria</taxon>
        <taxon>Euarchontoglires</taxon>
        <taxon>Glires</taxon>
        <taxon>Rodentia</taxon>
        <taxon>Hystricomorpha</taxon>
        <taxon>Bathyergidae</taxon>
        <taxon>Fukomys</taxon>
    </lineage>
</organism>
<name>A0A091CPN1_FUKDA</name>
<dbReference type="Proteomes" id="UP000028990">
    <property type="component" value="Unassembled WGS sequence"/>
</dbReference>
<dbReference type="AlphaFoldDB" id="A0A091CPN1"/>
<dbReference type="EMBL" id="KN125163">
    <property type="protein sequence ID" value="KFO19160.1"/>
    <property type="molecule type" value="Genomic_DNA"/>
</dbReference>
<proteinExistence type="predicted"/>
<evidence type="ECO:0000313" key="2">
    <source>
        <dbReference type="Proteomes" id="UP000028990"/>
    </source>
</evidence>
<evidence type="ECO:0000313" key="1">
    <source>
        <dbReference type="EMBL" id="KFO19160.1"/>
    </source>
</evidence>
<keyword evidence="2" id="KW-1185">Reference proteome</keyword>
<reference evidence="1 2" key="1">
    <citation type="submission" date="2013-11" db="EMBL/GenBank/DDBJ databases">
        <title>The Damaraland mole rat (Fukomys damarensis) genome and evolution of African mole rats.</title>
        <authorList>
            <person name="Gladyshev V.N."/>
            <person name="Fang X."/>
        </authorList>
    </citation>
    <scope>NUCLEOTIDE SEQUENCE [LARGE SCALE GENOMIC DNA]</scope>
    <source>
        <tissue evidence="1">Liver</tissue>
    </source>
</reference>